<evidence type="ECO:0000313" key="7">
    <source>
        <dbReference type="EMBL" id="SVA42863.1"/>
    </source>
</evidence>
<accession>A0A381VTH5</accession>
<sequence length="136" mass="15162">MNCPTCSREAEENSQFCGLCGTKLTLGETSMETEHSGGRYRDSKSLTEKSSKSYVVSVCLAGIFGTLGVHHFYLSRWLHGTFDLALAVLTVSFLFIFWQLSVVTLIVDVTHTVYFMYKLIVGEYKDGKGRLVCIPS</sequence>
<keyword evidence="4 5" id="KW-0472">Membrane</keyword>
<feature type="domain" description="TM2" evidence="6">
    <location>
        <begin position="51"/>
        <end position="98"/>
    </location>
</feature>
<dbReference type="GO" id="GO:0016020">
    <property type="term" value="C:membrane"/>
    <property type="evidence" value="ECO:0007669"/>
    <property type="project" value="UniProtKB-SubCell"/>
</dbReference>
<dbReference type="Pfam" id="PF05154">
    <property type="entry name" value="TM2"/>
    <property type="match status" value="1"/>
</dbReference>
<gene>
    <name evidence="7" type="ORF">METZ01_LOCUS95717</name>
</gene>
<name>A0A381VTH5_9ZZZZ</name>
<dbReference type="EMBL" id="UINC01009561">
    <property type="protein sequence ID" value="SVA42863.1"/>
    <property type="molecule type" value="Genomic_DNA"/>
</dbReference>
<evidence type="ECO:0000256" key="3">
    <source>
        <dbReference type="ARBA" id="ARBA00022989"/>
    </source>
</evidence>
<keyword evidence="2 5" id="KW-0812">Transmembrane</keyword>
<dbReference type="AlphaFoldDB" id="A0A381VTH5"/>
<keyword evidence="3 5" id="KW-1133">Transmembrane helix</keyword>
<feature type="transmembrane region" description="Helical" evidence="5">
    <location>
        <begin position="85"/>
        <end position="107"/>
    </location>
</feature>
<proteinExistence type="predicted"/>
<feature type="transmembrane region" description="Helical" evidence="5">
    <location>
        <begin position="54"/>
        <end position="73"/>
    </location>
</feature>
<comment type="subcellular location">
    <subcellularLocation>
        <location evidence="1">Membrane</location>
        <topology evidence="1">Multi-pass membrane protein</topology>
    </subcellularLocation>
</comment>
<organism evidence="7">
    <name type="scientific">marine metagenome</name>
    <dbReference type="NCBI Taxonomy" id="408172"/>
    <lineage>
        <taxon>unclassified sequences</taxon>
        <taxon>metagenomes</taxon>
        <taxon>ecological metagenomes</taxon>
    </lineage>
</organism>
<evidence type="ECO:0000259" key="6">
    <source>
        <dbReference type="Pfam" id="PF05154"/>
    </source>
</evidence>
<dbReference type="InterPro" id="IPR007829">
    <property type="entry name" value="TM2"/>
</dbReference>
<protein>
    <recommendedName>
        <fullName evidence="6">TM2 domain-containing protein</fullName>
    </recommendedName>
</protein>
<evidence type="ECO:0000256" key="5">
    <source>
        <dbReference type="SAM" id="Phobius"/>
    </source>
</evidence>
<evidence type="ECO:0000256" key="2">
    <source>
        <dbReference type="ARBA" id="ARBA00022692"/>
    </source>
</evidence>
<reference evidence="7" key="1">
    <citation type="submission" date="2018-05" db="EMBL/GenBank/DDBJ databases">
        <authorList>
            <person name="Lanie J.A."/>
            <person name="Ng W.-L."/>
            <person name="Kazmierczak K.M."/>
            <person name="Andrzejewski T.M."/>
            <person name="Davidsen T.M."/>
            <person name="Wayne K.J."/>
            <person name="Tettelin H."/>
            <person name="Glass J.I."/>
            <person name="Rusch D."/>
            <person name="Podicherti R."/>
            <person name="Tsui H.-C.T."/>
            <person name="Winkler M.E."/>
        </authorList>
    </citation>
    <scope>NUCLEOTIDE SEQUENCE</scope>
</reference>
<evidence type="ECO:0000256" key="4">
    <source>
        <dbReference type="ARBA" id="ARBA00023136"/>
    </source>
</evidence>
<evidence type="ECO:0000256" key="1">
    <source>
        <dbReference type="ARBA" id="ARBA00004141"/>
    </source>
</evidence>